<keyword evidence="6" id="KW-0449">Lipoprotein</keyword>
<comment type="caution">
    <text evidence="9">The sequence shown here is derived from an EMBL/GenBank/DDBJ whole genome shotgun (WGS) entry which is preliminary data.</text>
</comment>
<dbReference type="EMBL" id="JACRWE010000005">
    <property type="protein sequence ID" value="MBC5997445.1"/>
    <property type="molecule type" value="Genomic_DNA"/>
</dbReference>
<dbReference type="Gene3D" id="3.40.50.2300">
    <property type="match status" value="2"/>
</dbReference>
<sequence>MKLKKLLALGLTTVMTAGLLVGCGSSSDDSAKGSEDKVYKIGMITDTGGVNDESFNQSAWKGLEDLKAEYGDKVEVKYLESTQDADYAPNIETFADQDYDLIVGVGYKLEDAIKKAASDYPEKQFAIIDSVVEAENVNSLTFDDSVSSFLTGLIAGKMTETGKVAFIGGIESDLLRTFEYGFKAGVKTAKEDATIASQYANSFSDAAKGKSIANQMHKDGVDIIFTAAGATGTGAIEAAKENNKKAIGVDSDQYNLAPNNMLTSAMKNIDVAMFNLCKEMVEGNYKGGQVIVNTLENGGVGIAPTSDKNVDPEVLTYVNEMAEKIKSGEVKVPSNKEEFEAQFGK</sequence>
<dbReference type="InterPro" id="IPR028082">
    <property type="entry name" value="Peripla_BP_I"/>
</dbReference>
<dbReference type="PROSITE" id="PS51257">
    <property type="entry name" value="PROKAR_LIPOPROTEIN"/>
    <property type="match status" value="1"/>
</dbReference>
<evidence type="ECO:0000313" key="10">
    <source>
        <dbReference type="Proteomes" id="UP000609849"/>
    </source>
</evidence>
<dbReference type="InterPro" id="IPR050957">
    <property type="entry name" value="BMP_lipoprotein"/>
</dbReference>
<accession>A0ABR7JRD6</accession>
<keyword evidence="5" id="KW-0472">Membrane</keyword>
<evidence type="ECO:0000256" key="1">
    <source>
        <dbReference type="ARBA" id="ARBA00004193"/>
    </source>
</evidence>
<evidence type="ECO:0000256" key="5">
    <source>
        <dbReference type="ARBA" id="ARBA00023136"/>
    </source>
</evidence>
<dbReference type="CDD" id="cd06354">
    <property type="entry name" value="PBP1_PrnA-like"/>
    <property type="match status" value="1"/>
</dbReference>
<feature type="domain" description="ABC transporter substrate-binding protein PnrA-like" evidence="8">
    <location>
        <begin position="43"/>
        <end position="336"/>
    </location>
</feature>
<feature type="signal peptide" evidence="7">
    <location>
        <begin position="1"/>
        <end position="17"/>
    </location>
</feature>
<organism evidence="9 10">
    <name type="scientific">Romboutsia faecis</name>
    <dbReference type="NCBI Taxonomy" id="2764597"/>
    <lineage>
        <taxon>Bacteria</taxon>
        <taxon>Bacillati</taxon>
        <taxon>Bacillota</taxon>
        <taxon>Clostridia</taxon>
        <taxon>Peptostreptococcales</taxon>
        <taxon>Peptostreptococcaceae</taxon>
        <taxon>Romboutsia</taxon>
    </lineage>
</organism>
<keyword evidence="10" id="KW-1185">Reference proteome</keyword>
<evidence type="ECO:0000256" key="4">
    <source>
        <dbReference type="ARBA" id="ARBA00022729"/>
    </source>
</evidence>
<reference evidence="9 10" key="1">
    <citation type="submission" date="2020-08" db="EMBL/GenBank/DDBJ databases">
        <authorList>
            <person name="Liu C."/>
            <person name="Sun Q."/>
        </authorList>
    </citation>
    <scope>NUCLEOTIDE SEQUENCE [LARGE SCALE GENOMIC DNA]</scope>
    <source>
        <strain evidence="9 10">NSJ-18</strain>
    </source>
</reference>
<dbReference type="Pfam" id="PF02608">
    <property type="entry name" value="Bmp"/>
    <property type="match status" value="1"/>
</dbReference>
<evidence type="ECO:0000256" key="7">
    <source>
        <dbReference type="SAM" id="SignalP"/>
    </source>
</evidence>
<comment type="subcellular location">
    <subcellularLocation>
        <location evidence="1">Cell membrane</location>
        <topology evidence="1">Lipid-anchor</topology>
    </subcellularLocation>
</comment>
<dbReference type="InterPro" id="IPR003760">
    <property type="entry name" value="PnrA-like"/>
</dbReference>
<keyword evidence="3" id="KW-1003">Cell membrane</keyword>
<evidence type="ECO:0000256" key="3">
    <source>
        <dbReference type="ARBA" id="ARBA00022475"/>
    </source>
</evidence>
<dbReference type="PANTHER" id="PTHR34296">
    <property type="entry name" value="TRANSCRIPTIONAL ACTIVATOR PROTEIN MED"/>
    <property type="match status" value="1"/>
</dbReference>
<protein>
    <submittedName>
        <fullName evidence="9">BMP family ABC transporter substrate-binding protein</fullName>
    </submittedName>
</protein>
<evidence type="ECO:0000313" key="9">
    <source>
        <dbReference type="EMBL" id="MBC5997445.1"/>
    </source>
</evidence>
<proteinExistence type="inferred from homology"/>
<gene>
    <name evidence="9" type="ORF">H8923_11780</name>
</gene>
<dbReference type="RefSeq" id="WP_153971934.1">
    <property type="nucleotide sequence ID" value="NZ_JACRWE010000005.1"/>
</dbReference>
<evidence type="ECO:0000259" key="8">
    <source>
        <dbReference type="Pfam" id="PF02608"/>
    </source>
</evidence>
<name>A0ABR7JRD6_9FIRM</name>
<feature type="chain" id="PRO_5046736103" evidence="7">
    <location>
        <begin position="18"/>
        <end position="345"/>
    </location>
</feature>
<dbReference type="SUPFAM" id="SSF53822">
    <property type="entry name" value="Periplasmic binding protein-like I"/>
    <property type="match status" value="1"/>
</dbReference>
<keyword evidence="4 7" id="KW-0732">Signal</keyword>
<evidence type="ECO:0000256" key="6">
    <source>
        <dbReference type="ARBA" id="ARBA00023288"/>
    </source>
</evidence>
<evidence type="ECO:0000256" key="2">
    <source>
        <dbReference type="ARBA" id="ARBA00008610"/>
    </source>
</evidence>
<comment type="similarity">
    <text evidence="2">Belongs to the BMP lipoprotein family.</text>
</comment>
<dbReference type="Proteomes" id="UP000609849">
    <property type="component" value="Unassembled WGS sequence"/>
</dbReference>
<dbReference type="PANTHER" id="PTHR34296:SF2">
    <property type="entry name" value="ABC TRANSPORTER GUANOSINE-BINDING PROTEIN NUPN"/>
    <property type="match status" value="1"/>
</dbReference>